<feature type="region of interest" description="Disordered" evidence="1">
    <location>
        <begin position="151"/>
        <end position="210"/>
    </location>
</feature>
<reference evidence="3" key="2">
    <citation type="journal article" date="2018" name="Genome Res.">
        <title>The genomic architecture and molecular evolution of ant odorant receptors.</title>
        <authorList>
            <person name="McKenzie S.K."/>
            <person name="Kronauer D.J.C."/>
        </authorList>
    </citation>
    <scope>NUCLEOTIDE SEQUENCE [LARGE SCALE GENOMIC DNA]</scope>
    <source>
        <strain evidence="3">Clonal line C1</strain>
    </source>
</reference>
<dbReference type="Proteomes" id="UP000053097">
    <property type="component" value="Unassembled WGS sequence"/>
</dbReference>
<reference evidence="2 4" key="1">
    <citation type="journal article" date="2014" name="Curr. Biol.">
        <title>The genome of the clonal raider ant Cerapachys biroi.</title>
        <authorList>
            <person name="Oxley P.R."/>
            <person name="Ji L."/>
            <person name="Fetter-Pruneda I."/>
            <person name="McKenzie S.K."/>
            <person name="Li C."/>
            <person name="Hu H."/>
            <person name="Zhang G."/>
            <person name="Kronauer D.J."/>
        </authorList>
    </citation>
    <scope>NUCLEOTIDE SEQUENCE [LARGE SCALE GENOMIC DNA]</scope>
</reference>
<dbReference type="Proteomes" id="UP000279307">
    <property type="component" value="Chromosome 8"/>
</dbReference>
<evidence type="ECO:0000313" key="3">
    <source>
        <dbReference type="EMBL" id="RLU19539.1"/>
    </source>
</evidence>
<evidence type="ECO:0000313" key="4">
    <source>
        <dbReference type="Proteomes" id="UP000053097"/>
    </source>
</evidence>
<dbReference type="AlphaFoldDB" id="A0A026WTJ9"/>
<dbReference type="EMBL" id="KK107109">
    <property type="protein sequence ID" value="EZA59283.1"/>
    <property type="molecule type" value="Genomic_DNA"/>
</dbReference>
<sequence length="210" mass="23520">MPTASTSNRSEIRSPIIRAYLGRKHRSSSIRRDQPLAPTLSSPSIFGPLSRLKKAKIGTSGTTEKQSQCPGYVEWIRERKRHVSHMRETPSPWSLSRKIIDSPPNTGVSLGNSERYRHLASGHSNLPPCRLGETTSSSTAHFPSCRPALPYAPTPPVLLSRNPENRRTFRLRGNRAPRYFNSSHGNFRPPHFPFHSSSSASALSTEDRER</sequence>
<evidence type="ECO:0000313" key="2">
    <source>
        <dbReference type="EMBL" id="EZA59283.1"/>
    </source>
</evidence>
<accession>A0A026WTJ9</accession>
<evidence type="ECO:0000256" key="1">
    <source>
        <dbReference type="SAM" id="MobiDB-lite"/>
    </source>
</evidence>
<reference evidence="3" key="3">
    <citation type="submission" date="2018-07" db="EMBL/GenBank/DDBJ databases">
        <authorList>
            <person name="Mckenzie S.K."/>
            <person name="Kronauer D.J.C."/>
        </authorList>
    </citation>
    <scope>NUCLEOTIDE SEQUENCE</scope>
    <source>
        <strain evidence="3">Clonal line C1</strain>
    </source>
</reference>
<name>A0A026WTJ9_OOCBI</name>
<organism evidence="2 4">
    <name type="scientific">Ooceraea biroi</name>
    <name type="common">Clonal raider ant</name>
    <name type="synonym">Cerapachys biroi</name>
    <dbReference type="NCBI Taxonomy" id="2015173"/>
    <lineage>
        <taxon>Eukaryota</taxon>
        <taxon>Metazoa</taxon>
        <taxon>Ecdysozoa</taxon>
        <taxon>Arthropoda</taxon>
        <taxon>Hexapoda</taxon>
        <taxon>Insecta</taxon>
        <taxon>Pterygota</taxon>
        <taxon>Neoptera</taxon>
        <taxon>Endopterygota</taxon>
        <taxon>Hymenoptera</taxon>
        <taxon>Apocrita</taxon>
        <taxon>Aculeata</taxon>
        <taxon>Formicoidea</taxon>
        <taxon>Formicidae</taxon>
        <taxon>Dorylinae</taxon>
        <taxon>Ooceraea</taxon>
    </lineage>
</organism>
<gene>
    <name evidence="3" type="ORF">DMN91_008096</name>
    <name evidence="2" type="ORF">X777_15926</name>
</gene>
<feature type="region of interest" description="Disordered" evidence="1">
    <location>
        <begin position="22"/>
        <end position="50"/>
    </location>
</feature>
<protein>
    <submittedName>
        <fullName evidence="2">Uncharacterized protein</fullName>
    </submittedName>
</protein>
<keyword evidence="4" id="KW-1185">Reference proteome</keyword>
<dbReference type="EMBL" id="QOIP01000008">
    <property type="protein sequence ID" value="RLU19539.1"/>
    <property type="molecule type" value="Genomic_DNA"/>
</dbReference>
<proteinExistence type="predicted"/>
<feature type="compositionally biased region" description="Low complexity" evidence="1">
    <location>
        <begin position="193"/>
        <end position="202"/>
    </location>
</feature>